<name>A0AAW1AS87_CROAD</name>
<evidence type="ECO:0000256" key="1">
    <source>
        <dbReference type="SAM" id="Coils"/>
    </source>
</evidence>
<sequence>MCKQASTEKLAHGQKDCKRNPEMETGSARSVEQEQARLHGNSVEGQTVWSGLQDTWLQLQQSKAVTQEQERERSLQIERDWHMREQLRQAEISVHVLESSLDLYKKKYQAALGRVGELESQMQHLEEEAGRKAARCAKKLDNLWSSGQAEDGLGQLNAREMGWALQLTGQQDQTTQELQEQLAVSHDKSRLLRWALSQLLQQKEAVASLHREFASYKLTHSCSNAKYKKQMISQAVLHQKLQQAEKEGLQQQVEAYRALVQELKLELAREAELNSKTLKDLARLELAVQSLCQEAATEQNWQLRELAVLQHHACPVQALLGQSHQLCTQKEWKPDRLLQRAWTNCSIFWDRAHVLNATSQEAKQCRAVSWPGVTPVLQPRRPKSLEQFQKAAMEVAQEQRLESNLEPQRLGRVGCPLEVLLGRGCLAEAKLEQKSFLGGGGSPAAAISGRELLKELMEELSRSKRQPLQAASMLELELLRQQLQETEWRVQGLQACVMEQKAENYSLQEQLTKHMAVLGLVHGHFRQARLQLQHQAEEIESLQISLEASRAGHHWLHQESELVLANVRQWVKEQKQMNEELGHKLRMQIKQIAQLTGERDLLHQLLERLQEDNQQLKNEANEKRIICERIKALHNNDLEPQAVLRQLWHILLL</sequence>
<evidence type="ECO:0000313" key="4">
    <source>
        <dbReference type="Proteomes" id="UP001474421"/>
    </source>
</evidence>
<reference evidence="3 4" key="1">
    <citation type="journal article" date="2024" name="Proc. Natl. Acad. Sci. U.S.A.">
        <title>The genetic regulatory architecture and epigenomic basis for age-related changes in rattlesnake venom.</title>
        <authorList>
            <person name="Hogan M.P."/>
            <person name="Holding M.L."/>
            <person name="Nystrom G.S."/>
            <person name="Colston T.J."/>
            <person name="Bartlett D.A."/>
            <person name="Mason A.J."/>
            <person name="Ellsworth S.A."/>
            <person name="Rautsaw R.M."/>
            <person name="Lawrence K.C."/>
            <person name="Strickland J.L."/>
            <person name="He B."/>
            <person name="Fraser P."/>
            <person name="Margres M.J."/>
            <person name="Gilbert D.M."/>
            <person name="Gibbs H.L."/>
            <person name="Parkinson C.L."/>
            <person name="Rokyta D.R."/>
        </authorList>
    </citation>
    <scope>NUCLEOTIDE SEQUENCE [LARGE SCALE GENOMIC DNA]</scope>
    <source>
        <strain evidence="3">DRR0105</strain>
    </source>
</reference>
<dbReference type="PANTHER" id="PTHR18881:SF2">
    <property type="entry name" value="POLYAMINE-MODULATED FACTOR 1-BINDING PROTEIN 1"/>
    <property type="match status" value="1"/>
</dbReference>
<evidence type="ECO:0000313" key="3">
    <source>
        <dbReference type="EMBL" id="KAK9392582.1"/>
    </source>
</evidence>
<feature type="region of interest" description="Disordered" evidence="2">
    <location>
        <begin position="1"/>
        <end position="40"/>
    </location>
</feature>
<feature type="coiled-coil region" evidence="1">
    <location>
        <begin position="246"/>
        <end position="273"/>
    </location>
</feature>
<gene>
    <name evidence="3" type="ORF">NXF25_016671</name>
</gene>
<dbReference type="AlphaFoldDB" id="A0AAW1AS87"/>
<keyword evidence="4" id="KW-1185">Reference proteome</keyword>
<feature type="coiled-coil region" evidence="1">
    <location>
        <begin position="108"/>
        <end position="135"/>
    </location>
</feature>
<accession>A0AAW1AS87</accession>
<dbReference type="GO" id="GO:0007283">
    <property type="term" value="P:spermatogenesis"/>
    <property type="evidence" value="ECO:0007669"/>
    <property type="project" value="TreeGrafter"/>
</dbReference>
<comment type="caution">
    <text evidence="3">The sequence shown here is derived from an EMBL/GenBank/DDBJ whole genome shotgun (WGS) entry which is preliminary data.</text>
</comment>
<dbReference type="Proteomes" id="UP001474421">
    <property type="component" value="Unassembled WGS sequence"/>
</dbReference>
<dbReference type="PANTHER" id="PTHR18881">
    <property type="entry name" value="POLYAMINE-MODULATED FACTOR 1-BINDING PROTEIN 1-RELATED"/>
    <property type="match status" value="1"/>
</dbReference>
<keyword evidence="1" id="KW-0175">Coiled coil</keyword>
<protein>
    <submittedName>
        <fullName evidence="3">Polyamine-modulated factor 1-binding protein 1</fullName>
    </submittedName>
</protein>
<organism evidence="3 4">
    <name type="scientific">Crotalus adamanteus</name>
    <name type="common">Eastern diamondback rattlesnake</name>
    <dbReference type="NCBI Taxonomy" id="8729"/>
    <lineage>
        <taxon>Eukaryota</taxon>
        <taxon>Metazoa</taxon>
        <taxon>Chordata</taxon>
        <taxon>Craniata</taxon>
        <taxon>Vertebrata</taxon>
        <taxon>Euteleostomi</taxon>
        <taxon>Lepidosauria</taxon>
        <taxon>Squamata</taxon>
        <taxon>Bifurcata</taxon>
        <taxon>Unidentata</taxon>
        <taxon>Episquamata</taxon>
        <taxon>Toxicofera</taxon>
        <taxon>Serpentes</taxon>
        <taxon>Colubroidea</taxon>
        <taxon>Viperidae</taxon>
        <taxon>Crotalinae</taxon>
        <taxon>Crotalus</taxon>
    </lineage>
</organism>
<evidence type="ECO:0000256" key="2">
    <source>
        <dbReference type="SAM" id="MobiDB-lite"/>
    </source>
</evidence>
<feature type="compositionally biased region" description="Basic and acidic residues" evidence="2">
    <location>
        <begin position="9"/>
        <end position="22"/>
    </location>
</feature>
<dbReference type="EMBL" id="JAOTOJ010000015">
    <property type="protein sequence ID" value="KAK9392582.1"/>
    <property type="molecule type" value="Genomic_DNA"/>
</dbReference>
<feature type="coiled-coil region" evidence="1">
    <location>
        <begin position="592"/>
        <end position="633"/>
    </location>
</feature>
<dbReference type="InterPro" id="IPR037391">
    <property type="entry name" value="PMF1-bd"/>
</dbReference>
<proteinExistence type="predicted"/>